<dbReference type="Gene3D" id="3.30.40.10">
    <property type="entry name" value="Zinc/RING finger domain, C3HC4 (zinc finger)"/>
    <property type="match status" value="1"/>
</dbReference>
<sequence length="311" mass="34955">MARATPWRQSCPPAVRSLQQLAVHSPLFLLRQSGPTAYIVQESDSKPVQVRLGDPHFCSCKDHQKTRELCLHICWVLLKKLQLKPFNALSYQLGLVPREMAALLEPPRSERRVARKPTRAPTESQITVSRRPVQPEDICPICLLSFRDSKLPVVHCRHSCGNAVHTRCMLQVARHQLDCQDVSSHRLLTCPLCRGPFCRGTELAEAAKRRVALPLARTRGLSPVTSHDVTCVFCRAHPIVGNLYRCLQCPQVLMCAQCVSCPEYTELHSNHGYAVKKERWQTVRAAHCAPSRTVKPRVSSKQCLISTPLQG</sequence>
<dbReference type="Gene3D" id="3.30.60.90">
    <property type="match status" value="1"/>
</dbReference>
<evidence type="ECO:0000256" key="3">
    <source>
        <dbReference type="ARBA" id="ARBA00022833"/>
    </source>
</evidence>
<dbReference type="GO" id="GO:0061630">
    <property type="term" value="F:ubiquitin protein ligase activity"/>
    <property type="evidence" value="ECO:0007669"/>
    <property type="project" value="InterPro"/>
</dbReference>
<dbReference type="InterPro" id="IPR039903">
    <property type="entry name" value="Zswim2"/>
</dbReference>
<dbReference type="InterPro" id="IPR001841">
    <property type="entry name" value="Znf_RING"/>
</dbReference>
<dbReference type="PANTHER" id="PTHR21540">
    <property type="entry name" value="RING FINGER AND SWIM DOMAIN-CONTAINING PROTEIN 2"/>
    <property type="match status" value="1"/>
</dbReference>
<evidence type="ECO:0000259" key="6">
    <source>
        <dbReference type="PROSITE" id="PS50135"/>
    </source>
</evidence>
<evidence type="ECO:0000259" key="7">
    <source>
        <dbReference type="PROSITE" id="PS50966"/>
    </source>
</evidence>
<evidence type="ECO:0000256" key="4">
    <source>
        <dbReference type="PROSITE-ProRule" id="PRU00228"/>
    </source>
</evidence>
<dbReference type="InterPro" id="IPR007527">
    <property type="entry name" value="Znf_SWIM"/>
</dbReference>
<reference evidence="8" key="1">
    <citation type="submission" date="2015-11" db="EMBL/GenBank/DDBJ databases">
        <title>De novo transcriptome assembly of four potential Pierce s Disease insect vectors from Arizona vineyards.</title>
        <authorList>
            <person name="Tassone E.E."/>
        </authorList>
    </citation>
    <scope>NUCLEOTIDE SEQUENCE</scope>
</reference>
<feature type="domain" description="SWIM-type" evidence="7">
    <location>
        <begin position="48"/>
        <end position="81"/>
    </location>
</feature>
<evidence type="ECO:0000256" key="2">
    <source>
        <dbReference type="ARBA" id="ARBA00022771"/>
    </source>
</evidence>
<feature type="domain" description="ZZ-type" evidence="6">
    <location>
        <begin position="226"/>
        <end position="283"/>
    </location>
</feature>
<dbReference type="PROSITE" id="PS50966">
    <property type="entry name" value="ZF_SWIM"/>
    <property type="match status" value="1"/>
</dbReference>
<dbReference type="PROSITE" id="PS50089">
    <property type="entry name" value="ZF_RING_2"/>
    <property type="match status" value="1"/>
</dbReference>
<proteinExistence type="predicted"/>
<dbReference type="GO" id="GO:0008270">
    <property type="term" value="F:zinc ion binding"/>
    <property type="evidence" value="ECO:0007669"/>
    <property type="project" value="UniProtKB-KW"/>
</dbReference>
<dbReference type="SUPFAM" id="SSF57850">
    <property type="entry name" value="RING/U-box"/>
    <property type="match status" value="2"/>
</dbReference>
<keyword evidence="3" id="KW-0862">Zinc</keyword>
<protein>
    <recommendedName>
        <fullName evidence="9">SWIM-type domain-containing protein</fullName>
    </recommendedName>
</protein>
<evidence type="ECO:0000259" key="5">
    <source>
        <dbReference type="PROSITE" id="PS50089"/>
    </source>
</evidence>
<evidence type="ECO:0000256" key="1">
    <source>
        <dbReference type="ARBA" id="ARBA00022723"/>
    </source>
</evidence>
<accession>A0A1B6KLV6</accession>
<dbReference type="InterPro" id="IPR000433">
    <property type="entry name" value="Znf_ZZ"/>
</dbReference>
<keyword evidence="1" id="KW-0479">Metal-binding</keyword>
<feature type="domain" description="RING-type" evidence="5">
    <location>
        <begin position="139"/>
        <end position="194"/>
    </location>
</feature>
<dbReference type="Pfam" id="PF04434">
    <property type="entry name" value="SWIM"/>
    <property type="match status" value="1"/>
</dbReference>
<gene>
    <name evidence="8" type="ORF">g.6175</name>
</gene>
<dbReference type="EMBL" id="GEBQ01027576">
    <property type="protein sequence ID" value="JAT12401.1"/>
    <property type="molecule type" value="Transcribed_RNA"/>
</dbReference>
<evidence type="ECO:0000313" key="8">
    <source>
        <dbReference type="EMBL" id="JAT12401.1"/>
    </source>
</evidence>
<name>A0A1B6KLV6_9HEMI</name>
<dbReference type="AlphaFoldDB" id="A0A1B6KLV6"/>
<evidence type="ECO:0008006" key="9">
    <source>
        <dbReference type="Google" id="ProtNLM"/>
    </source>
</evidence>
<dbReference type="InterPro" id="IPR043145">
    <property type="entry name" value="Znf_ZZ_sf"/>
</dbReference>
<dbReference type="InterPro" id="IPR013083">
    <property type="entry name" value="Znf_RING/FYVE/PHD"/>
</dbReference>
<organism evidence="8">
    <name type="scientific">Graphocephala atropunctata</name>
    <dbReference type="NCBI Taxonomy" id="36148"/>
    <lineage>
        <taxon>Eukaryota</taxon>
        <taxon>Metazoa</taxon>
        <taxon>Ecdysozoa</taxon>
        <taxon>Arthropoda</taxon>
        <taxon>Hexapoda</taxon>
        <taxon>Insecta</taxon>
        <taxon>Pterygota</taxon>
        <taxon>Neoptera</taxon>
        <taxon>Paraneoptera</taxon>
        <taxon>Hemiptera</taxon>
        <taxon>Auchenorrhyncha</taxon>
        <taxon>Membracoidea</taxon>
        <taxon>Cicadellidae</taxon>
        <taxon>Cicadellinae</taxon>
        <taxon>Cicadellini</taxon>
        <taxon>Graphocephala</taxon>
    </lineage>
</organism>
<keyword evidence="2 4" id="KW-0863">Zinc-finger</keyword>
<dbReference type="PROSITE" id="PS50135">
    <property type="entry name" value="ZF_ZZ_2"/>
    <property type="match status" value="1"/>
</dbReference>
<dbReference type="SMART" id="SM00291">
    <property type="entry name" value="ZnF_ZZ"/>
    <property type="match status" value="1"/>
</dbReference>
<dbReference type="PANTHER" id="PTHR21540:SF3">
    <property type="entry name" value="E3 UBIQUITIN-PROTEIN LIGASE ZSWIM2"/>
    <property type="match status" value="1"/>
</dbReference>